<dbReference type="EMBL" id="JANAKD010000109">
    <property type="protein sequence ID" value="KAJ3497470.1"/>
    <property type="molecule type" value="Genomic_DNA"/>
</dbReference>
<comment type="caution">
    <text evidence="1">The sequence shown here is derived from an EMBL/GenBank/DDBJ whole genome shotgun (WGS) entry which is preliminary data.</text>
</comment>
<proteinExistence type="predicted"/>
<evidence type="ECO:0000313" key="2">
    <source>
        <dbReference type="Proteomes" id="UP001148737"/>
    </source>
</evidence>
<gene>
    <name evidence="1" type="ORF">NLG97_g1874</name>
</gene>
<organism evidence="1 2">
    <name type="scientific">Lecanicillium saksenae</name>
    <dbReference type="NCBI Taxonomy" id="468837"/>
    <lineage>
        <taxon>Eukaryota</taxon>
        <taxon>Fungi</taxon>
        <taxon>Dikarya</taxon>
        <taxon>Ascomycota</taxon>
        <taxon>Pezizomycotina</taxon>
        <taxon>Sordariomycetes</taxon>
        <taxon>Hypocreomycetidae</taxon>
        <taxon>Hypocreales</taxon>
        <taxon>Cordycipitaceae</taxon>
        <taxon>Lecanicillium</taxon>
    </lineage>
</organism>
<dbReference type="Proteomes" id="UP001148737">
    <property type="component" value="Unassembled WGS sequence"/>
</dbReference>
<name>A0ACC1R2J6_9HYPO</name>
<sequence length="1011" mass="109686">MIVPQVTKLATAFVLLGSACASDPRLTRTLRQYDTAYAGSHQIRAGDTGSASVYNTAFSGVTWDLQNWRLTSSVLDQGHYQSRGSVANGYIGLNSAAVGPFFEFDTPVNGENSNGWPLFSRRQTFAGVSGFWDVQNGGESFISGIPHWGAIVLDLGNGVYLDAGVDAATISDYSTTFDYKAGVLSWNYKWSPKGHPASFKIQYQVFTHKLDINVGVVRMLIEPSADTTATVVNVFDGACAVRSIFQESGLDGNYIYSAVQPLGLPEVAAYAYATLAFNPSRRVGSPVRTHDVPYMQASDSSIGSSYSVKLAANKRMEVTKYVGIASTDAFKKPKDQAKSAAQRAEKQGFDGLLRSHVSEWAHVMPEQFVDDFRLDNGDLPDDPSIIDDSIMAIVNPYYLLQNTVGENAIKKSSGTSLNQNSISVGGISTETYAGMIFWDAETWMQPGLVASFPAAAKTIASFRVNHYEQAKRNAQRNAGTSKSGVHMPDDAALYSWTSGRFGNCTGTGACWDYEYHLNGDIGLALINQWIASGDDKTFKESYFPLIDSIATAFASLLEPNGSSWTFTDMTDPDEYANHIDAGGYTMPLIAQMLRYATQFREQFGLAKNDKWINMADNILFLRENNITLEYTTMDDNVVVKQADVVLDTFPLHYTHNYGPEDSLNDLNYYGAKQSPDGPAMTWAIFSIVANEVSPSGCAAHTYARYSFSPYTRGPFYQLSEQIVDNPNANGGTHPGFPFLTGHGGANQVTLFGYLGLRYLPDDKLHVDPSLPPQIPQIKYRTFYWRGWPITASSTYDHTTLARATKVKPLDTADPRYRHAPIPVDAGTASGKQYALSADGSAITIPNRKISSVKTVKGNIAQCQPVTSTQGIVPGLFPEGAVDGAGSTKWQPASASDVSSITVAIPQADQGKKIAGCAFDWAQTPPDSFTVTFHDDATASQGSEGSQHFNVQISAPYDFGATGVHMPQSNTTEVTFNSTVSATKFATLFIQGNHGRGSEGATVAEWAIITSD</sequence>
<accession>A0ACC1R2J6</accession>
<reference evidence="1" key="1">
    <citation type="submission" date="2022-07" db="EMBL/GenBank/DDBJ databases">
        <title>Genome Sequence of Lecanicillium saksenae.</title>
        <authorList>
            <person name="Buettner E."/>
        </authorList>
    </citation>
    <scope>NUCLEOTIDE SEQUENCE</scope>
    <source>
        <strain evidence="1">VT-O1</strain>
    </source>
</reference>
<protein>
    <submittedName>
        <fullName evidence="1">Uncharacterized protein</fullName>
    </submittedName>
</protein>
<evidence type="ECO:0000313" key="1">
    <source>
        <dbReference type="EMBL" id="KAJ3497470.1"/>
    </source>
</evidence>
<keyword evidence="2" id="KW-1185">Reference proteome</keyword>